<dbReference type="OrthoDB" id="9792760at2"/>
<dbReference type="Proteomes" id="UP000266313">
    <property type="component" value="Chromosome"/>
</dbReference>
<evidence type="ECO:0000313" key="9">
    <source>
        <dbReference type="Proteomes" id="UP000266313"/>
    </source>
</evidence>
<dbReference type="AlphaFoldDB" id="A0A250L082"/>
<evidence type="ECO:0000256" key="7">
    <source>
        <dbReference type="SAM" id="Phobius"/>
    </source>
</evidence>
<keyword evidence="3" id="KW-1003">Cell membrane</keyword>
<keyword evidence="5 7" id="KW-1133">Transmembrane helix</keyword>
<evidence type="ECO:0000256" key="6">
    <source>
        <dbReference type="ARBA" id="ARBA00023136"/>
    </source>
</evidence>
<gene>
    <name evidence="8" type="ORF">sS8_5232</name>
</gene>
<dbReference type="PANTHER" id="PTHR33452">
    <property type="entry name" value="OXIDOREDUCTASE CATD-RELATED"/>
    <property type="match status" value="1"/>
</dbReference>
<evidence type="ECO:0000313" key="8">
    <source>
        <dbReference type="EMBL" id="BBA37154.1"/>
    </source>
</evidence>
<sequence>MSPNLSRYAELIGRIFIAIIFLLSGFNKIGGFAGTQAYMESMGVPGMLLPPVILLEIGGALAIAVGWYTRWFALALAGFSVAAALLFHLDFNDKVQTIMFLKNIAIAGGFLVIFAHGPGDLSLDRRLGRD</sequence>
<comment type="similarity">
    <text evidence="2">Belongs to the DoxX family.</text>
</comment>
<dbReference type="Pfam" id="PF07681">
    <property type="entry name" value="DoxX"/>
    <property type="match status" value="1"/>
</dbReference>
<keyword evidence="9" id="KW-1185">Reference proteome</keyword>
<keyword evidence="6 7" id="KW-0472">Membrane</keyword>
<dbReference type="GO" id="GO:0005886">
    <property type="term" value="C:plasma membrane"/>
    <property type="evidence" value="ECO:0007669"/>
    <property type="project" value="UniProtKB-SubCell"/>
</dbReference>
<feature type="transmembrane region" description="Helical" evidence="7">
    <location>
        <begin position="12"/>
        <end position="34"/>
    </location>
</feature>
<organism evidence="8 9">
    <name type="scientific">Methylocaldum marinum</name>
    <dbReference type="NCBI Taxonomy" id="1432792"/>
    <lineage>
        <taxon>Bacteria</taxon>
        <taxon>Pseudomonadati</taxon>
        <taxon>Pseudomonadota</taxon>
        <taxon>Gammaproteobacteria</taxon>
        <taxon>Methylococcales</taxon>
        <taxon>Methylococcaceae</taxon>
        <taxon>Methylocaldum</taxon>
    </lineage>
</organism>
<keyword evidence="4 7" id="KW-0812">Transmembrane</keyword>
<evidence type="ECO:0000256" key="5">
    <source>
        <dbReference type="ARBA" id="ARBA00022989"/>
    </source>
</evidence>
<dbReference type="RefSeq" id="WP_119632189.1">
    <property type="nucleotide sequence ID" value="NZ_AP017928.1"/>
</dbReference>
<dbReference type="InterPro" id="IPR032808">
    <property type="entry name" value="DoxX"/>
</dbReference>
<proteinExistence type="inferred from homology"/>
<comment type="subcellular location">
    <subcellularLocation>
        <location evidence="1">Cell membrane</location>
        <topology evidence="1">Multi-pass membrane protein</topology>
    </subcellularLocation>
</comment>
<accession>A0A250L082</accession>
<dbReference type="EMBL" id="AP017928">
    <property type="protein sequence ID" value="BBA37154.1"/>
    <property type="molecule type" value="Genomic_DNA"/>
</dbReference>
<protein>
    <submittedName>
        <fullName evidence="8">Quinol oxidase subunit</fullName>
    </submittedName>
</protein>
<name>A0A250L082_9GAMM</name>
<evidence type="ECO:0000256" key="1">
    <source>
        <dbReference type="ARBA" id="ARBA00004651"/>
    </source>
</evidence>
<feature type="transmembrane region" description="Helical" evidence="7">
    <location>
        <begin position="71"/>
        <end position="88"/>
    </location>
</feature>
<evidence type="ECO:0000256" key="3">
    <source>
        <dbReference type="ARBA" id="ARBA00022475"/>
    </source>
</evidence>
<dbReference type="KEGG" id="mmai:sS8_5232"/>
<reference evidence="8 9" key="1">
    <citation type="submission" date="2016-12" db="EMBL/GenBank/DDBJ databases">
        <title>Genome sequencing of Methylocaldum marinum.</title>
        <authorList>
            <person name="Takeuchi M."/>
            <person name="Kamagata Y."/>
            <person name="Hiraoka S."/>
            <person name="Oshima K."/>
            <person name="Hattori M."/>
            <person name="Iwasaki W."/>
        </authorList>
    </citation>
    <scope>NUCLEOTIDE SEQUENCE [LARGE SCALE GENOMIC DNA]</scope>
    <source>
        <strain evidence="8 9">S8</strain>
    </source>
</reference>
<feature type="transmembrane region" description="Helical" evidence="7">
    <location>
        <begin position="100"/>
        <end position="117"/>
    </location>
</feature>
<feature type="transmembrane region" description="Helical" evidence="7">
    <location>
        <begin position="46"/>
        <end position="65"/>
    </location>
</feature>
<dbReference type="InterPro" id="IPR051907">
    <property type="entry name" value="DoxX-like_oxidoreductase"/>
</dbReference>
<dbReference type="PANTHER" id="PTHR33452:SF1">
    <property type="entry name" value="INNER MEMBRANE PROTEIN YPHA-RELATED"/>
    <property type="match status" value="1"/>
</dbReference>
<evidence type="ECO:0000256" key="2">
    <source>
        <dbReference type="ARBA" id="ARBA00006679"/>
    </source>
</evidence>
<evidence type="ECO:0000256" key="4">
    <source>
        <dbReference type="ARBA" id="ARBA00022692"/>
    </source>
</evidence>